<accession>A0AAW5PKL5</accession>
<proteinExistence type="predicted"/>
<dbReference type="EMBL" id="JANUEK010000005">
    <property type="protein sequence ID" value="MCS4280275.1"/>
    <property type="molecule type" value="Genomic_DNA"/>
</dbReference>
<dbReference type="Proteomes" id="UP001320691">
    <property type="component" value="Unassembled WGS sequence"/>
</dbReference>
<comment type="caution">
    <text evidence="1">The sequence shown here is derived from an EMBL/GenBank/DDBJ whole genome shotgun (WGS) entry which is preliminary data.</text>
</comment>
<organism evidence="1 2">
    <name type="scientific">Stenotrophomonas rhizophila</name>
    <dbReference type="NCBI Taxonomy" id="216778"/>
    <lineage>
        <taxon>Bacteria</taxon>
        <taxon>Pseudomonadati</taxon>
        <taxon>Pseudomonadota</taxon>
        <taxon>Gammaproteobacteria</taxon>
        <taxon>Lysobacterales</taxon>
        <taxon>Lysobacteraceae</taxon>
        <taxon>Stenotrophomonas</taxon>
    </lineage>
</organism>
<reference evidence="1" key="1">
    <citation type="submission" date="2022-08" db="EMBL/GenBank/DDBJ databases">
        <title>Genomic analyses of the natural microbiome of Caenorhabditis elegans.</title>
        <authorList>
            <person name="Samuel B."/>
        </authorList>
    </citation>
    <scope>NUCLEOTIDE SEQUENCE</scope>
    <source>
        <strain evidence="1">BIGb0277</strain>
    </source>
</reference>
<evidence type="ECO:0000313" key="2">
    <source>
        <dbReference type="Proteomes" id="UP001320691"/>
    </source>
</evidence>
<dbReference type="RefSeq" id="WP_259260971.1">
    <property type="nucleotide sequence ID" value="NZ_JANUEK010000005.1"/>
</dbReference>
<protein>
    <submittedName>
        <fullName evidence="1">Uncharacterized protein</fullName>
    </submittedName>
</protein>
<sequence>MPDLRLSPTERFDLQSRIVLQGDETARTGLSAREGFEFPDLEGSRQSVAWLLRQELAARIEGGDGASTGPITVADAVAAVMARLRRTRCVATAYQPSDDPDDYRDADDQTGALAYTCQLPDPAALRPVHAALRAAQDGADRHQAAQRLLAAYVQHLSSAPDRPVHAHHAVFSRPYSADHAVMHSMAVMETILPALFPFDGWEDGDD</sequence>
<evidence type="ECO:0000313" key="1">
    <source>
        <dbReference type="EMBL" id="MCS4280275.1"/>
    </source>
</evidence>
<name>A0AAW5PKL5_9GAMM</name>
<dbReference type="AlphaFoldDB" id="A0AAW5PKL5"/>
<gene>
    <name evidence="1" type="ORF">M2412_002268</name>
</gene>